<dbReference type="PANTHER" id="PTHR35335:SF1">
    <property type="entry name" value="UPF0716 PROTEIN FXSA"/>
    <property type="match status" value="1"/>
</dbReference>
<sequence length="135" mass="14637">MPALLIFILFPLLELWLMIQVGGAIGALTTVLLVVFTALLGLTLLRIQGLSALLRAQARMQAGEAPVEELVQGVFLAAGGLLLLVPGFITDFLGFLCLTPGIRQGLVALFLRRSRGFRPAQKPNPDVIEGEFRRE</sequence>
<dbReference type="EMBL" id="CP003746">
    <property type="protein sequence ID" value="AFV00726.1"/>
    <property type="molecule type" value="Genomic_DNA"/>
</dbReference>
<dbReference type="Proteomes" id="UP000000466">
    <property type="component" value="Chromosome"/>
</dbReference>
<keyword evidence="1" id="KW-0812">Transmembrane</keyword>
<feature type="transmembrane region" description="Helical" evidence="1">
    <location>
        <begin position="27"/>
        <end position="47"/>
    </location>
</feature>
<organism evidence="2 3">
    <name type="scientific">Simiduia agarivorans (strain DSM 21679 / JCM 13881 / BCRC 17597 / SA1)</name>
    <dbReference type="NCBI Taxonomy" id="1117647"/>
    <lineage>
        <taxon>Bacteria</taxon>
        <taxon>Pseudomonadati</taxon>
        <taxon>Pseudomonadota</taxon>
        <taxon>Gammaproteobacteria</taxon>
        <taxon>Cellvibrionales</taxon>
        <taxon>Cellvibrionaceae</taxon>
        <taxon>Simiduia</taxon>
    </lineage>
</organism>
<keyword evidence="3" id="KW-1185">Reference proteome</keyword>
<gene>
    <name evidence="2" type="ordered locus">M5M_17985</name>
</gene>
<keyword evidence="1" id="KW-1133">Transmembrane helix</keyword>
<feature type="transmembrane region" description="Helical" evidence="1">
    <location>
        <begin position="67"/>
        <end position="86"/>
    </location>
</feature>
<dbReference type="NCBIfam" id="NF008528">
    <property type="entry name" value="PRK11463.1-2"/>
    <property type="match status" value="1"/>
</dbReference>
<keyword evidence="1" id="KW-0472">Membrane</keyword>
<dbReference type="InterPro" id="IPR007313">
    <property type="entry name" value="FxsA"/>
</dbReference>
<accession>K4KR42</accession>
<evidence type="ECO:0000256" key="1">
    <source>
        <dbReference type="SAM" id="Phobius"/>
    </source>
</evidence>
<dbReference type="Pfam" id="PF04186">
    <property type="entry name" value="FxsA"/>
    <property type="match status" value="1"/>
</dbReference>
<dbReference type="STRING" id="1117647.M5M_17985"/>
<dbReference type="RefSeq" id="WP_015048878.1">
    <property type="nucleotide sequence ID" value="NC_018868.3"/>
</dbReference>
<dbReference type="HOGENOM" id="CLU_085083_0_2_6"/>
<evidence type="ECO:0000313" key="2">
    <source>
        <dbReference type="EMBL" id="AFV00726.1"/>
    </source>
</evidence>
<dbReference type="KEGG" id="saga:M5M_17985"/>
<protein>
    <submittedName>
        <fullName evidence="2">FxsA cytoplasmic membrane family protein</fullName>
    </submittedName>
</protein>
<dbReference type="PANTHER" id="PTHR35335">
    <property type="entry name" value="UPF0716 PROTEIN FXSA"/>
    <property type="match status" value="1"/>
</dbReference>
<dbReference type="GO" id="GO:0016020">
    <property type="term" value="C:membrane"/>
    <property type="evidence" value="ECO:0007669"/>
    <property type="project" value="InterPro"/>
</dbReference>
<reference evidence="2 3" key="1">
    <citation type="journal article" date="2013" name="Genome Announc.">
        <title>Complete genome sequence of Simiduia agarivorans SA1(T), a marine bacterium able to degrade a variety of polysaccharides.</title>
        <authorList>
            <person name="Lin S.Y."/>
            <person name="Shieh W.Y."/>
            <person name="Chen J.S."/>
            <person name="Tang S.L."/>
        </authorList>
    </citation>
    <scope>NUCLEOTIDE SEQUENCE [LARGE SCALE GENOMIC DNA]</scope>
    <source>
        <strain evidence="3">DSM 21679 / JCM 13881 / BCRC 17597 / SA1</strain>
    </source>
</reference>
<dbReference type="AlphaFoldDB" id="K4KR42"/>
<evidence type="ECO:0000313" key="3">
    <source>
        <dbReference type="Proteomes" id="UP000000466"/>
    </source>
</evidence>
<proteinExistence type="predicted"/>
<dbReference type="eggNOG" id="COG3030">
    <property type="taxonomic scope" value="Bacteria"/>
</dbReference>
<dbReference type="OrthoDB" id="9792788at2"/>
<name>K4KR42_SIMAS</name>